<dbReference type="EMBL" id="KQ241999">
    <property type="protein sequence ID" value="KNC81762.1"/>
    <property type="molecule type" value="Genomic_DNA"/>
</dbReference>
<sequence>MSKSRSVLFLFASHPQLSSSAASVRSIGLLRAFEKYGYTAHSATIGKVYANTNTGTNTENRALNNNASTVSKPEESRNVENDRLPNVRQIIPNDTAEMSRLLADTCPHVVVFDRMWVEEMFSHYIYQQTPDAMRILDTQDLHSLRDGRMKIIRSGGTIEESVAHIPYPSSSPMASRELAAIHRSDLTLVCSTHEAQLLKKEYGILPHKVAVAPFISAPEFSSRSTEPLVTVAHVLPCIADDLSQDSDCSLPATQLPTNIFLRPINESQQIVNEAQQTTHRSQQAMNGQQQPICGSQNPTRESRPRRHFMTIGRYDHPPNADSLSWLCGSIWPLIRQQLPDAQLHVYGSHFPPNAAHSLTYMCESETRLQAQPCTSGGKGASQSSRMVKVHNIAKGVHVKGYMESLEELSQYKVMLAPLRYGAGIKGKIADGWKWGLPVVTTPIGCEGMGATHLHEHETTNICKSTRAPDQYMAPYPKHVCGRVPTEVHVHDHLAIQTENKQPRVSAPADNIASDVSEEAYTDGHSAQLAAQDLSRGSDNPILSECRAPSTPVVPVLKVLTSRDESEVSVSFDDTTRIKNETVTLDVDAQMCERRFKGTVREKWPGICSPTSAKDFADRAVKLYTDGSMWRDIQQRGRSKHSELFVWEANAKDLLELVVPGLCERLHSNREKDVVQGMIWHHSLATTRHLARYIELKNNDGSTYK</sequence>
<dbReference type="Proteomes" id="UP000054560">
    <property type="component" value="Unassembled WGS sequence"/>
</dbReference>
<accession>A0A0L0FY60</accession>
<name>A0A0L0FY60_9EUKA</name>
<dbReference type="OrthoDB" id="426882at2759"/>
<dbReference type="Pfam" id="PF13692">
    <property type="entry name" value="Glyco_trans_1_4"/>
    <property type="match status" value="1"/>
</dbReference>
<dbReference type="AlphaFoldDB" id="A0A0L0FY60"/>
<protein>
    <recommendedName>
        <fullName evidence="4">Glycosyltransferase subfamily 4-like N-terminal domain-containing protein</fullName>
    </recommendedName>
</protein>
<feature type="compositionally biased region" description="Polar residues" evidence="1">
    <location>
        <begin position="284"/>
        <end position="299"/>
    </location>
</feature>
<gene>
    <name evidence="2" type="ORF">SARC_05931</name>
</gene>
<feature type="region of interest" description="Disordered" evidence="1">
    <location>
        <begin position="55"/>
        <end position="79"/>
    </location>
</feature>
<keyword evidence="3" id="KW-1185">Reference proteome</keyword>
<evidence type="ECO:0008006" key="4">
    <source>
        <dbReference type="Google" id="ProtNLM"/>
    </source>
</evidence>
<evidence type="ECO:0000256" key="1">
    <source>
        <dbReference type="SAM" id="MobiDB-lite"/>
    </source>
</evidence>
<feature type="compositionally biased region" description="Polar residues" evidence="1">
    <location>
        <begin position="55"/>
        <end position="71"/>
    </location>
</feature>
<organism evidence="2 3">
    <name type="scientific">Sphaeroforma arctica JP610</name>
    <dbReference type="NCBI Taxonomy" id="667725"/>
    <lineage>
        <taxon>Eukaryota</taxon>
        <taxon>Ichthyosporea</taxon>
        <taxon>Ichthyophonida</taxon>
        <taxon>Sphaeroforma</taxon>
    </lineage>
</organism>
<evidence type="ECO:0000313" key="3">
    <source>
        <dbReference type="Proteomes" id="UP000054560"/>
    </source>
</evidence>
<dbReference type="GeneID" id="25906435"/>
<dbReference type="SUPFAM" id="SSF53756">
    <property type="entry name" value="UDP-Glycosyltransferase/glycogen phosphorylase"/>
    <property type="match status" value="1"/>
</dbReference>
<dbReference type="STRING" id="667725.A0A0L0FY60"/>
<proteinExistence type="predicted"/>
<dbReference type="RefSeq" id="XP_014155664.1">
    <property type="nucleotide sequence ID" value="XM_014300189.1"/>
</dbReference>
<dbReference type="eggNOG" id="ENOG502QU9I">
    <property type="taxonomic scope" value="Eukaryota"/>
</dbReference>
<evidence type="ECO:0000313" key="2">
    <source>
        <dbReference type="EMBL" id="KNC81762.1"/>
    </source>
</evidence>
<reference evidence="2 3" key="1">
    <citation type="submission" date="2011-02" db="EMBL/GenBank/DDBJ databases">
        <title>The Genome Sequence of Sphaeroforma arctica JP610.</title>
        <authorList>
            <consortium name="The Broad Institute Genome Sequencing Platform"/>
            <person name="Russ C."/>
            <person name="Cuomo C."/>
            <person name="Young S.K."/>
            <person name="Zeng Q."/>
            <person name="Gargeya S."/>
            <person name="Alvarado L."/>
            <person name="Berlin A."/>
            <person name="Chapman S.B."/>
            <person name="Chen Z."/>
            <person name="Freedman E."/>
            <person name="Gellesch M."/>
            <person name="Goldberg J."/>
            <person name="Griggs A."/>
            <person name="Gujja S."/>
            <person name="Heilman E."/>
            <person name="Heiman D."/>
            <person name="Howarth C."/>
            <person name="Mehta T."/>
            <person name="Neiman D."/>
            <person name="Pearson M."/>
            <person name="Roberts A."/>
            <person name="Saif S."/>
            <person name="Shea T."/>
            <person name="Shenoy N."/>
            <person name="Sisk P."/>
            <person name="Stolte C."/>
            <person name="Sykes S."/>
            <person name="White J."/>
            <person name="Yandava C."/>
            <person name="Burger G."/>
            <person name="Gray M.W."/>
            <person name="Holland P.W.H."/>
            <person name="King N."/>
            <person name="Lang F.B.F."/>
            <person name="Roger A.J."/>
            <person name="Ruiz-Trillo I."/>
            <person name="Haas B."/>
            <person name="Nusbaum C."/>
            <person name="Birren B."/>
        </authorList>
    </citation>
    <scope>NUCLEOTIDE SEQUENCE [LARGE SCALE GENOMIC DNA]</scope>
    <source>
        <strain evidence="2 3">JP610</strain>
    </source>
</reference>
<feature type="region of interest" description="Disordered" evidence="1">
    <location>
        <begin position="284"/>
        <end position="303"/>
    </location>
</feature>